<dbReference type="InterPro" id="IPR039420">
    <property type="entry name" value="WalR-like"/>
</dbReference>
<evidence type="ECO:0000313" key="4">
    <source>
        <dbReference type="Proteomes" id="UP000610594"/>
    </source>
</evidence>
<dbReference type="CDD" id="cd06170">
    <property type="entry name" value="LuxR_C_like"/>
    <property type="match status" value="1"/>
</dbReference>
<evidence type="ECO:0000259" key="2">
    <source>
        <dbReference type="PROSITE" id="PS50043"/>
    </source>
</evidence>
<dbReference type="EMBL" id="WHJF01000058">
    <property type="protein sequence ID" value="NHZ64619.1"/>
    <property type="molecule type" value="Genomic_DNA"/>
</dbReference>
<dbReference type="SUPFAM" id="SSF52172">
    <property type="entry name" value="CheY-like"/>
    <property type="match status" value="1"/>
</dbReference>
<keyword evidence="1 3" id="KW-0238">DNA-binding</keyword>
<dbReference type="PANTHER" id="PTHR43214:SF43">
    <property type="entry name" value="TWO-COMPONENT RESPONSE REGULATOR"/>
    <property type="match status" value="1"/>
</dbReference>
<dbReference type="Proteomes" id="UP000610594">
    <property type="component" value="Unassembled WGS sequence"/>
</dbReference>
<reference evidence="3 4" key="1">
    <citation type="submission" date="2019-10" db="EMBL/GenBank/DDBJ databases">
        <title>Taxonomy of Antarctic Massilia spp.: description of Massilia rubra sp. nov., Massilia aquatica sp. nov., Massilia mucilaginosa sp. nov., Massilia frigida sp. nov. isolated from streams, lakes and regoliths.</title>
        <authorList>
            <person name="Holochova P."/>
            <person name="Sedlacek I."/>
            <person name="Kralova S."/>
            <person name="Maslanova I."/>
            <person name="Busse H.-J."/>
            <person name="Stankova E."/>
            <person name="Vrbovska V."/>
            <person name="Kovarovic V."/>
            <person name="Bartak M."/>
            <person name="Svec P."/>
            <person name="Pantucek R."/>
        </authorList>
    </citation>
    <scope>NUCLEOTIDE SEQUENCE [LARGE SCALE GENOMIC DNA]</scope>
    <source>
        <strain evidence="3 4">CCM 8694</strain>
    </source>
</reference>
<dbReference type="PROSITE" id="PS50043">
    <property type="entry name" value="HTH_LUXR_2"/>
    <property type="match status" value="1"/>
</dbReference>
<evidence type="ECO:0000256" key="1">
    <source>
        <dbReference type="ARBA" id="ARBA00023125"/>
    </source>
</evidence>
<dbReference type="SUPFAM" id="SSF46894">
    <property type="entry name" value="C-terminal effector domain of the bipartite response regulators"/>
    <property type="match status" value="1"/>
</dbReference>
<dbReference type="Gene3D" id="3.40.50.2300">
    <property type="match status" value="1"/>
</dbReference>
<feature type="domain" description="HTH luxR-type" evidence="2">
    <location>
        <begin position="147"/>
        <end position="212"/>
    </location>
</feature>
<dbReference type="InterPro" id="IPR011006">
    <property type="entry name" value="CheY-like_superfamily"/>
</dbReference>
<organism evidence="3 4">
    <name type="scientific">Massilia genomosp. 1</name>
    <dbReference type="NCBI Taxonomy" id="2609280"/>
    <lineage>
        <taxon>Bacteria</taxon>
        <taxon>Pseudomonadati</taxon>
        <taxon>Pseudomonadota</taxon>
        <taxon>Betaproteobacteria</taxon>
        <taxon>Burkholderiales</taxon>
        <taxon>Oxalobacteraceae</taxon>
        <taxon>Telluria group</taxon>
        <taxon>Massilia</taxon>
    </lineage>
</organism>
<accession>A0ABX0MPB6</accession>
<comment type="caution">
    <text evidence="3">The sequence shown here is derived from an EMBL/GenBank/DDBJ whole genome shotgun (WGS) entry which is preliminary data.</text>
</comment>
<dbReference type="PANTHER" id="PTHR43214">
    <property type="entry name" value="TWO-COMPONENT RESPONSE REGULATOR"/>
    <property type="match status" value="1"/>
</dbReference>
<keyword evidence="4" id="KW-1185">Reference proteome</keyword>
<sequence length="227" mass="24183">MNIVVLTPIRLLGDGLSACISHCPQMKVLAVVSDFSRLRSTLDATETDLVLIDVTQGIDLHDVRALAAGYPGKSLVALGLTEQRQDVIRCGQAGFTGYISRETPADALCEALTDVAAGRLVCSAEISSGLLRALYLMEKGVQGPAQPADTDPALTRREAEVLHLLGEARSNKEIARALCISVATVKHHVHNVLEKLHLQGRAQAVRRLRDAPGLAGAPAVMAQEAKQ</sequence>
<evidence type="ECO:0000313" key="3">
    <source>
        <dbReference type="EMBL" id="NHZ64619.1"/>
    </source>
</evidence>
<dbReference type="SMART" id="SM00421">
    <property type="entry name" value="HTH_LUXR"/>
    <property type="match status" value="1"/>
</dbReference>
<dbReference type="Pfam" id="PF00196">
    <property type="entry name" value="GerE"/>
    <property type="match status" value="1"/>
</dbReference>
<dbReference type="InterPro" id="IPR016032">
    <property type="entry name" value="Sig_transdc_resp-reg_C-effctor"/>
</dbReference>
<gene>
    <name evidence="3" type="ORF">F1735_20330</name>
</gene>
<dbReference type="GO" id="GO:0003677">
    <property type="term" value="F:DNA binding"/>
    <property type="evidence" value="ECO:0007669"/>
    <property type="project" value="UniProtKB-KW"/>
</dbReference>
<name>A0ABX0MPB6_9BURK</name>
<dbReference type="RefSeq" id="WP_167238653.1">
    <property type="nucleotide sequence ID" value="NZ_WHJF01000058.1"/>
</dbReference>
<dbReference type="PRINTS" id="PR00038">
    <property type="entry name" value="HTHLUXR"/>
</dbReference>
<protein>
    <submittedName>
        <fullName evidence="3">DNA-binding response regulator</fullName>
    </submittedName>
</protein>
<dbReference type="InterPro" id="IPR000792">
    <property type="entry name" value="Tscrpt_reg_LuxR_C"/>
</dbReference>
<proteinExistence type="predicted"/>